<dbReference type="InterPro" id="IPR000086">
    <property type="entry name" value="NUDIX_hydrolase_dom"/>
</dbReference>
<feature type="binding site" evidence="17">
    <location>
        <position position="186"/>
    </location>
    <ligand>
        <name>8-oxo-dGTP</name>
        <dbReference type="ChEBI" id="CHEBI:77896"/>
    </ligand>
</feature>
<evidence type="ECO:0000256" key="12">
    <source>
        <dbReference type="ARBA" id="ARBA00038905"/>
    </source>
</evidence>
<dbReference type="InterPro" id="IPR029119">
    <property type="entry name" value="MutY_C"/>
</dbReference>
<evidence type="ECO:0000256" key="7">
    <source>
        <dbReference type="ARBA" id="ARBA00022801"/>
    </source>
</evidence>
<dbReference type="Gene3D" id="3.20.20.70">
    <property type="entry name" value="Aldolase class I"/>
    <property type="match status" value="1"/>
</dbReference>
<evidence type="ECO:0000256" key="15">
    <source>
        <dbReference type="ARBA" id="ARBA00041979"/>
    </source>
</evidence>
<evidence type="ECO:0000256" key="3">
    <source>
        <dbReference type="ARBA" id="ARBA00022457"/>
    </source>
</evidence>
<dbReference type="InterPro" id="IPR047127">
    <property type="entry name" value="MutT-like"/>
</dbReference>
<evidence type="ECO:0000256" key="4">
    <source>
        <dbReference type="ARBA" id="ARBA00022705"/>
    </source>
</evidence>
<feature type="binding site" evidence="17">
    <location>
        <begin position="101"/>
        <end position="104"/>
    </location>
    <ligand>
        <name>8-oxo-dGTP</name>
        <dbReference type="ChEBI" id="CHEBI:77896"/>
    </ligand>
</feature>
<feature type="domain" description="Nudix hydrolase" evidence="19">
    <location>
        <begin position="68"/>
        <end position="195"/>
    </location>
</feature>
<feature type="binding site" evidence="17">
    <location>
        <position position="90"/>
    </location>
    <ligand>
        <name>8-oxo-dGTP</name>
        <dbReference type="ChEBI" id="CHEBI:77896"/>
    </ligand>
</feature>
<feature type="binding site" evidence="17">
    <location>
        <position position="95"/>
    </location>
    <ligand>
        <name>8-oxo-dGTP</name>
        <dbReference type="ChEBI" id="CHEBI:77896"/>
    </ligand>
</feature>
<keyword evidence="5 18" id="KW-0479">Metal-binding</keyword>
<evidence type="ECO:0000256" key="10">
    <source>
        <dbReference type="ARBA" id="ARBA00035861"/>
    </source>
</evidence>
<dbReference type="GO" id="GO:0009228">
    <property type="term" value="P:thiamine biosynthetic process"/>
    <property type="evidence" value="ECO:0007669"/>
    <property type="project" value="UniProtKB-KW"/>
</dbReference>
<evidence type="ECO:0000256" key="13">
    <source>
        <dbReference type="ARBA" id="ARBA00040794"/>
    </source>
</evidence>
<dbReference type="Proteomes" id="UP000050554">
    <property type="component" value="Unassembled WGS sequence"/>
</dbReference>
<dbReference type="PATRIC" id="fig|55398.3.peg.2854"/>
<dbReference type="PROSITE" id="PS00893">
    <property type="entry name" value="NUDIX_BOX"/>
    <property type="match status" value="1"/>
</dbReference>
<dbReference type="FunFam" id="3.90.79.10:FF:000014">
    <property type="entry name" value="8-oxo-dGTP diphosphatase MutT"/>
    <property type="match status" value="1"/>
</dbReference>
<dbReference type="GO" id="GO:0046872">
    <property type="term" value="F:metal ion binding"/>
    <property type="evidence" value="ECO:0007669"/>
    <property type="project" value="UniProtKB-KW"/>
</dbReference>
<comment type="catalytic activity">
    <reaction evidence="10">
        <text>8-oxo-dGTP + H2O = 8-oxo-dGMP + diphosphate + H(+)</text>
        <dbReference type="Rhea" id="RHEA:31575"/>
        <dbReference type="ChEBI" id="CHEBI:15377"/>
        <dbReference type="ChEBI" id="CHEBI:15378"/>
        <dbReference type="ChEBI" id="CHEBI:33019"/>
        <dbReference type="ChEBI" id="CHEBI:63224"/>
        <dbReference type="ChEBI" id="CHEBI:77896"/>
        <dbReference type="EC" id="3.6.1.55"/>
    </reaction>
</comment>
<evidence type="ECO:0000259" key="19">
    <source>
        <dbReference type="PROSITE" id="PS51462"/>
    </source>
</evidence>
<evidence type="ECO:0000256" key="8">
    <source>
        <dbReference type="ARBA" id="ARBA00022842"/>
    </source>
</evidence>
<dbReference type="GO" id="GO:0006260">
    <property type="term" value="P:DNA replication"/>
    <property type="evidence" value="ECO:0007669"/>
    <property type="project" value="UniProtKB-KW"/>
</dbReference>
<evidence type="ECO:0000256" key="1">
    <source>
        <dbReference type="ARBA" id="ARBA00001946"/>
    </source>
</evidence>
<keyword evidence="3" id="KW-0515">Mutator protein</keyword>
<dbReference type="Gene3D" id="3.90.79.10">
    <property type="entry name" value="Nucleoside Triphosphate Pyrophosphohydrolase"/>
    <property type="match status" value="1"/>
</dbReference>
<evidence type="ECO:0000313" key="20">
    <source>
        <dbReference type="EMBL" id="KPY46390.1"/>
    </source>
</evidence>
<dbReference type="CDD" id="cd00564">
    <property type="entry name" value="TMP_TenI"/>
    <property type="match status" value="1"/>
</dbReference>
<keyword evidence="4" id="KW-0235">DNA replication</keyword>
<dbReference type="GO" id="GO:0008413">
    <property type="term" value="F:8-oxo-7,8-dihydroguanosine triphosphate pyrophosphatase activity"/>
    <property type="evidence" value="ECO:0007669"/>
    <property type="project" value="InterPro"/>
</dbReference>
<evidence type="ECO:0000256" key="9">
    <source>
        <dbReference type="ARBA" id="ARBA00023204"/>
    </source>
</evidence>
<dbReference type="AlphaFoldDB" id="A0A0P9YNA1"/>
<keyword evidence="8 18" id="KW-0460">Magnesium</keyword>
<comment type="cofactor">
    <cofactor evidence="1 18">
        <name>Mg(2+)</name>
        <dbReference type="ChEBI" id="CHEBI:18420"/>
    </cofactor>
</comment>
<dbReference type="InterPro" id="IPR015797">
    <property type="entry name" value="NUDIX_hydrolase-like_dom_sf"/>
</dbReference>
<dbReference type="GO" id="GO:0006281">
    <property type="term" value="P:DNA repair"/>
    <property type="evidence" value="ECO:0007669"/>
    <property type="project" value="UniProtKB-KW"/>
</dbReference>
<dbReference type="Pfam" id="PF14815">
    <property type="entry name" value="NUDIX_4"/>
    <property type="match status" value="1"/>
</dbReference>
<dbReference type="InterPro" id="IPR013785">
    <property type="entry name" value="Aldolase_TIM"/>
</dbReference>
<evidence type="ECO:0000256" key="18">
    <source>
        <dbReference type="PIRSR" id="PIRSR603561-2"/>
    </source>
</evidence>
<keyword evidence="6" id="KW-0227">DNA damage</keyword>
<evidence type="ECO:0000256" key="5">
    <source>
        <dbReference type="ARBA" id="ARBA00022723"/>
    </source>
</evidence>
<feature type="binding site" evidence="18">
    <location>
        <position position="124"/>
    </location>
    <ligand>
        <name>Mg(2+)</name>
        <dbReference type="ChEBI" id="CHEBI:18420"/>
    </ligand>
</feature>
<accession>A0A0P9YNA1</accession>
<dbReference type="NCBIfam" id="NF006530">
    <property type="entry name" value="PRK08999.1"/>
    <property type="match status" value="1"/>
</dbReference>
<organism evidence="20 21">
    <name type="scientific">Pseudomonas syringae pv. ribicola</name>
    <dbReference type="NCBI Taxonomy" id="55398"/>
    <lineage>
        <taxon>Bacteria</taxon>
        <taxon>Pseudomonadati</taxon>
        <taxon>Pseudomonadota</taxon>
        <taxon>Gammaproteobacteria</taxon>
        <taxon>Pseudomonadales</taxon>
        <taxon>Pseudomonadaceae</taxon>
        <taxon>Pseudomonas</taxon>
    </lineage>
</organism>
<dbReference type="GO" id="GO:0044716">
    <property type="term" value="F:8-oxo-GDP phosphatase activity"/>
    <property type="evidence" value="ECO:0007669"/>
    <property type="project" value="TreeGrafter"/>
</dbReference>
<evidence type="ECO:0000256" key="14">
    <source>
        <dbReference type="ARBA" id="ARBA00041592"/>
    </source>
</evidence>
<dbReference type="EMBL" id="LJRF01000122">
    <property type="protein sequence ID" value="KPY46390.1"/>
    <property type="molecule type" value="Genomic_DNA"/>
</dbReference>
<dbReference type="CDD" id="cd03425">
    <property type="entry name" value="NUDIX_MutT_NudA_like"/>
    <property type="match status" value="1"/>
</dbReference>
<evidence type="ECO:0000256" key="2">
    <source>
        <dbReference type="ARBA" id="ARBA00005582"/>
    </source>
</evidence>
<dbReference type="NCBIfam" id="TIGR00586">
    <property type="entry name" value="mutt"/>
    <property type="match status" value="1"/>
</dbReference>
<dbReference type="SUPFAM" id="SSF51391">
    <property type="entry name" value="Thiamin phosphate synthase"/>
    <property type="match status" value="1"/>
</dbReference>
<dbReference type="SUPFAM" id="SSF55811">
    <property type="entry name" value="Nudix"/>
    <property type="match status" value="1"/>
</dbReference>
<comment type="caution">
    <text evidence="20">The sequence shown here is derived from an EMBL/GenBank/DDBJ whole genome shotgun (WGS) entry which is preliminary data.</text>
</comment>
<dbReference type="GO" id="GO:0044715">
    <property type="term" value="F:8-oxo-dGDP phosphatase activity"/>
    <property type="evidence" value="ECO:0007669"/>
    <property type="project" value="TreeGrafter"/>
</dbReference>
<gene>
    <name evidence="20" type="ORF">ALO47_04850</name>
</gene>
<dbReference type="InterPro" id="IPR020084">
    <property type="entry name" value="NUDIX_hydrolase_CS"/>
</dbReference>
<evidence type="ECO:0000256" key="16">
    <source>
        <dbReference type="ARBA" id="ARBA00042798"/>
    </source>
</evidence>
<comment type="similarity">
    <text evidence="2">Belongs to the Nudix hydrolase family.</text>
</comment>
<dbReference type="Pfam" id="PF02581">
    <property type="entry name" value="TMP-TENI"/>
    <property type="match status" value="1"/>
</dbReference>
<dbReference type="InterPro" id="IPR036206">
    <property type="entry name" value="ThiamineP_synth_sf"/>
</dbReference>
<dbReference type="InterPro" id="IPR003561">
    <property type="entry name" value="Mutator_MutT"/>
</dbReference>
<evidence type="ECO:0000313" key="21">
    <source>
        <dbReference type="Proteomes" id="UP000050554"/>
    </source>
</evidence>
<evidence type="ECO:0000256" key="6">
    <source>
        <dbReference type="ARBA" id="ARBA00022763"/>
    </source>
</evidence>
<dbReference type="PRINTS" id="PR00502">
    <property type="entry name" value="NUDIXFAMILY"/>
</dbReference>
<reference evidence="20 21" key="1">
    <citation type="submission" date="2015-09" db="EMBL/GenBank/DDBJ databases">
        <title>Genome announcement of multiple Pseudomonas syringae strains.</title>
        <authorList>
            <person name="Thakur S."/>
            <person name="Wang P.W."/>
            <person name="Gong Y."/>
            <person name="Weir B.S."/>
            <person name="Guttman D.S."/>
        </authorList>
    </citation>
    <scope>NUCLEOTIDE SEQUENCE [LARGE SCALE GENOMIC DNA]</scope>
    <source>
        <strain evidence="20 21">ICMP3882</strain>
    </source>
</reference>
<name>A0A0P9YNA1_PSESI</name>
<proteinExistence type="inferred from homology"/>
<dbReference type="GO" id="GO:0035539">
    <property type="term" value="F:8-oxo-7,8-dihydrodeoxyguanosine triphosphate pyrophosphatase activity"/>
    <property type="evidence" value="ECO:0007669"/>
    <property type="project" value="UniProtKB-EC"/>
</dbReference>
<dbReference type="PANTHER" id="PTHR47707:SF1">
    <property type="entry name" value="NUDIX HYDROLASE FAMILY PROTEIN"/>
    <property type="match status" value="1"/>
</dbReference>
<dbReference type="PROSITE" id="PS51462">
    <property type="entry name" value="NUDIX"/>
    <property type="match status" value="1"/>
</dbReference>
<protein>
    <recommendedName>
        <fullName evidence="13">8-oxo-dGTP diphosphatase</fullName>
        <ecNumber evidence="12">3.6.1.55</ecNumber>
    </recommendedName>
    <alternativeName>
        <fullName evidence="16">7,8-dihydro-8-oxoguanine-triphosphatase</fullName>
    </alternativeName>
    <alternativeName>
        <fullName evidence="15">Mutator protein MutT</fullName>
    </alternativeName>
    <alternativeName>
        <fullName evidence="14">dGTP pyrophosphohydrolase</fullName>
    </alternativeName>
</protein>
<keyword evidence="7" id="KW-0378">Hydrolase</keyword>
<dbReference type="InterPro" id="IPR022998">
    <property type="entry name" value="ThiamineP_synth_TenI"/>
</dbReference>
<sequence length="382" mass="41373">MPKGSQGRRSVPVRPSEHCRCVLRAGRDPPTHVSRGVARRDAGLHRNHLPMACLPALAAGWSRGVLIVKRIHVAAAVIRGADGKILIAKRADSQHQGGLWEFPGGKVEEGEAVETALGRELQEELGIIVTAARPLIKIQHDYPDKHVLLDVWEVSAFTGEPHGAEGQPLVWASSRELANYDFPAANRPIVAAARLPGEYLITPEGLDNIEVLRGIQKAVAGGIKLVQLRAPGGYDPKYRDMAVDAAGLCAGKAQLMLKGPLEWLGDFPSAGWHLTAEQLRKYASRGRPFPEDRWLAASCHNAEELALAEQMGVDFVTLSPVQPTLTHPDAQPLGWEQAAQLITSFSKPVYLLGGVGPAERQKAWENGAQGVAGIRAFWPEEL</sequence>
<comment type="catalytic activity">
    <reaction evidence="11">
        <text>8-oxo-GTP + H2O = 8-oxo-GMP + diphosphate + H(+)</text>
        <dbReference type="Rhea" id="RHEA:67616"/>
        <dbReference type="ChEBI" id="CHEBI:15377"/>
        <dbReference type="ChEBI" id="CHEBI:15378"/>
        <dbReference type="ChEBI" id="CHEBI:33019"/>
        <dbReference type="ChEBI" id="CHEBI:143553"/>
        <dbReference type="ChEBI" id="CHEBI:145694"/>
    </reaction>
</comment>
<keyword evidence="9" id="KW-0234">DNA repair</keyword>
<dbReference type="InterPro" id="IPR020476">
    <property type="entry name" value="Nudix_hydrolase"/>
</dbReference>
<dbReference type="EC" id="3.6.1.55" evidence="12"/>
<feature type="binding site" evidence="18">
    <location>
        <position position="104"/>
    </location>
    <ligand>
        <name>Mg(2+)</name>
        <dbReference type="ChEBI" id="CHEBI:18420"/>
    </ligand>
</feature>
<dbReference type="PANTHER" id="PTHR47707">
    <property type="entry name" value="8-OXO-DGTP DIPHOSPHATASE"/>
    <property type="match status" value="1"/>
</dbReference>
<evidence type="ECO:0000256" key="11">
    <source>
        <dbReference type="ARBA" id="ARBA00036904"/>
    </source>
</evidence>
<evidence type="ECO:0000256" key="17">
    <source>
        <dbReference type="PIRSR" id="PIRSR603561-1"/>
    </source>
</evidence>